<protein>
    <recommendedName>
        <fullName evidence="1">HTH cro/C1-type domain-containing protein</fullName>
    </recommendedName>
</protein>
<reference evidence="2 3" key="2">
    <citation type="submission" date="2017-08" db="EMBL/GenBank/DDBJ databases">
        <title>WGS of novel Burkholderia cepaca complex species.</title>
        <authorList>
            <person name="Lipuma J."/>
            <person name="Spilker T."/>
        </authorList>
    </citation>
    <scope>NUCLEOTIDE SEQUENCE [LARGE SCALE GENOMIC DNA]</scope>
    <source>
        <strain evidence="2 3">AU17325</strain>
    </source>
</reference>
<dbReference type="Gene3D" id="1.10.260.40">
    <property type="entry name" value="lambda repressor-like DNA-binding domains"/>
    <property type="match status" value="1"/>
</dbReference>
<dbReference type="OrthoDB" id="8780400at2"/>
<dbReference type="Proteomes" id="UP000214600">
    <property type="component" value="Unassembled WGS sequence"/>
</dbReference>
<dbReference type="RefSeq" id="WP_089452401.1">
    <property type="nucleotide sequence ID" value="NZ_NKFA01000008.1"/>
</dbReference>
<evidence type="ECO:0000259" key="1">
    <source>
        <dbReference type="Pfam" id="PF01381"/>
    </source>
</evidence>
<dbReference type="InterPro" id="IPR010982">
    <property type="entry name" value="Lambda_DNA-bd_dom_sf"/>
</dbReference>
<dbReference type="InterPro" id="IPR001387">
    <property type="entry name" value="Cro/C1-type_HTH"/>
</dbReference>
<sequence length="68" mass="7660">MDMPTTATSLLSDIKAQRGLSEVEIARRLKISQPTVNRILRGKSDCKSSTFVAIQAWWNELVQQKEIA</sequence>
<evidence type="ECO:0000313" key="2">
    <source>
        <dbReference type="EMBL" id="OXI42458.1"/>
    </source>
</evidence>
<feature type="domain" description="HTH cro/C1-type" evidence="1">
    <location>
        <begin position="16"/>
        <end position="45"/>
    </location>
</feature>
<dbReference type="GO" id="GO:0003677">
    <property type="term" value="F:DNA binding"/>
    <property type="evidence" value="ECO:0007669"/>
    <property type="project" value="InterPro"/>
</dbReference>
<evidence type="ECO:0000313" key="3">
    <source>
        <dbReference type="Proteomes" id="UP000214600"/>
    </source>
</evidence>
<dbReference type="AlphaFoldDB" id="A0A228IJ34"/>
<comment type="caution">
    <text evidence="2">The sequence shown here is derived from an EMBL/GenBank/DDBJ whole genome shotgun (WGS) entry which is preliminary data.</text>
</comment>
<dbReference type="EMBL" id="NKFA01000008">
    <property type="protein sequence ID" value="OXI42458.1"/>
    <property type="molecule type" value="Genomic_DNA"/>
</dbReference>
<dbReference type="Pfam" id="PF01381">
    <property type="entry name" value="HTH_3"/>
    <property type="match status" value="1"/>
</dbReference>
<dbReference type="CDD" id="cd00093">
    <property type="entry name" value="HTH_XRE"/>
    <property type="match status" value="1"/>
</dbReference>
<gene>
    <name evidence="2" type="ORF">CFB84_24940</name>
</gene>
<accession>A0A228IJ34</accession>
<proteinExistence type="predicted"/>
<organism evidence="2 3">
    <name type="scientific">Burkholderia aenigmatica</name>
    <dbReference type="NCBI Taxonomy" id="2015348"/>
    <lineage>
        <taxon>Bacteria</taxon>
        <taxon>Pseudomonadati</taxon>
        <taxon>Pseudomonadota</taxon>
        <taxon>Betaproteobacteria</taxon>
        <taxon>Burkholderiales</taxon>
        <taxon>Burkholderiaceae</taxon>
        <taxon>Burkholderia</taxon>
        <taxon>Burkholderia cepacia complex</taxon>
    </lineage>
</organism>
<name>A0A228IJ34_9BURK</name>
<dbReference type="SUPFAM" id="SSF47413">
    <property type="entry name" value="lambda repressor-like DNA-binding domains"/>
    <property type="match status" value="1"/>
</dbReference>
<reference evidence="3" key="1">
    <citation type="submission" date="2017-06" db="EMBL/GenBank/DDBJ databases">
        <authorList>
            <person name="LiPuma J."/>
            <person name="Spilker T."/>
        </authorList>
    </citation>
    <scope>NUCLEOTIDE SEQUENCE [LARGE SCALE GENOMIC DNA]</scope>
    <source>
        <strain evidence="3">AU17325</strain>
    </source>
</reference>